<accession>A0ABS5QBI1</accession>
<gene>
    <name evidence="1" type="ORF">KHU32_05040</name>
</gene>
<dbReference type="Proteomes" id="UP000766336">
    <property type="component" value="Unassembled WGS sequence"/>
</dbReference>
<proteinExistence type="predicted"/>
<organism evidence="1 2">
    <name type="scientific">Roseococcus pinisoli</name>
    <dbReference type="NCBI Taxonomy" id="2835040"/>
    <lineage>
        <taxon>Bacteria</taxon>
        <taxon>Pseudomonadati</taxon>
        <taxon>Pseudomonadota</taxon>
        <taxon>Alphaproteobacteria</taxon>
        <taxon>Acetobacterales</taxon>
        <taxon>Roseomonadaceae</taxon>
        <taxon>Roseococcus</taxon>
    </lineage>
</organism>
<comment type="caution">
    <text evidence="1">The sequence shown here is derived from an EMBL/GenBank/DDBJ whole genome shotgun (WGS) entry which is preliminary data.</text>
</comment>
<evidence type="ECO:0000313" key="1">
    <source>
        <dbReference type="EMBL" id="MBS7810292.1"/>
    </source>
</evidence>
<sequence>MREFLERPAEPGGGIGVARIRRFALFCTPGFAGRDGCRRNSLGQCRFGTVR</sequence>
<keyword evidence="2" id="KW-1185">Reference proteome</keyword>
<dbReference type="EMBL" id="JAHCDA010000001">
    <property type="protein sequence ID" value="MBS7810292.1"/>
    <property type="molecule type" value="Genomic_DNA"/>
</dbReference>
<reference evidence="1 2" key="1">
    <citation type="submission" date="2021-05" db="EMBL/GenBank/DDBJ databases">
        <title>Roseococcus sp. XZZS9, whole genome shotgun sequencing project.</title>
        <authorList>
            <person name="Zhao G."/>
            <person name="Shen L."/>
        </authorList>
    </citation>
    <scope>NUCLEOTIDE SEQUENCE [LARGE SCALE GENOMIC DNA]</scope>
    <source>
        <strain evidence="1 2">XZZS9</strain>
    </source>
</reference>
<name>A0ABS5QBI1_9PROT</name>
<protein>
    <submittedName>
        <fullName evidence="1">Uncharacterized protein</fullName>
    </submittedName>
</protein>
<dbReference type="RefSeq" id="WP_213668920.1">
    <property type="nucleotide sequence ID" value="NZ_JAHCDA010000001.1"/>
</dbReference>
<evidence type="ECO:0000313" key="2">
    <source>
        <dbReference type="Proteomes" id="UP000766336"/>
    </source>
</evidence>